<evidence type="ECO:0000256" key="7">
    <source>
        <dbReference type="ARBA" id="ARBA00023136"/>
    </source>
</evidence>
<dbReference type="PROSITE" id="PS51420">
    <property type="entry name" value="RHO"/>
    <property type="match status" value="1"/>
</dbReference>
<evidence type="ECO:0000313" key="10">
    <source>
        <dbReference type="EMBL" id="KXS19010.1"/>
    </source>
</evidence>
<keyword evidence="11" id="KW-1185">Reference proteome</keyword>
<dbReference type="SMART" id="SM00173">
    <property type="entry name" value="RAS"/>
    <property type="match status" value="1"/>
</dbReference>
<dbReference type="GO" id="GO:0003924">
    <property type="term" value="F:GTPase activity"/>
    <property type="evidence" value="ECO:0007669"/>
    <property type="project" value="InterPro"/>
</dbReference>
<reference evidence="10 11" key="1">
    <citation type="journal article" date="2015" name="Genome Biol. Evol.">
        <title>Phylogenomic analyses indicate that early fungi evolved digesting cell walls of algal ancestors of land plants.</title>
        <authorList>
            <person name="Chang Y."/>
            <person name="Wang S."/>
            <person name="Sekimoto S."/>
            <person name="Aerts A.L."/>
            <person name="Choi C."/>
            <person name="Clum A."/>
            <person name="LaButti K.M."/>
            <person name="Lindquist E.A."/>
            <person name="Yee Ngan C."/>
            <person name="Ohm R.A."/>
            <person name="Salamov A.A."/>
            <person name="Grigoriev I.V."/>
            <person name="Spatafora J.W."/>
            <person name="Berbee M.L."/>
        </authorList>
    </citation>
    <scope>NUCLEOTIDE SEQUENCE [LARGE SCALE GENOMIC DNA]</scope>
    <source>
        <strain evidence="10 11">JEL478</strain>
    </source>
</reference>
<evidence type="ECO:0000256" key="6">
    <source>
        <dbReference type="ARBA" id="ARBA00023134"/>
    </source>
</evidence>
<dbReference type="FunFam" id="3.40.50.300:FF:000983">
    <property type="entry name" value="Rho family GTPase"/>
    <property type="match status" value="1"/>
</dbReference>
<evidence type="ECO:0000256" key="8">
    <source>
        <dbReference type="ARBA" id="ARBA00023288"/>
    </source>
</evidence>
<keyword evidence="8" id="KW-0449">Lipoprotein</keyword>
<dbReference type="PROSITE" id="PS51419">
    <property type="entry name" value="RAB"/>
    <property type="match status" value="1"/>
</dbReference>
<organism evidence="10 11">
    <name type="scientific">Gonapodya prolifera (strain JEL478)</name>
    <name type="common">Monoblepharis prolifera</name>
    <dbReference type="NCBI Taxonomy" id="1344416"/>
    <lineage>
        <taxon>Eukaryota</taxon>
        <taxon>Fungi</taxon>
        <taxon>Fungi incertae sedis</taxon>
        <taxon>Chytridiomycota</taxon>
        <taxon>Chytridiomycota incertae sedis</taxon>
        <taxon>Monoblepharidomycetes</taxon>
        <taxon>Monoblepharidales</taxon>
        <taxon>Gonapodyaceae</taxon>
        <taxon>Gonapodya</taxon>
    </lineage>
</organism>
<proteinExistence type="inferred from homology"/>
<accession>A0A139AQI2</accession>
<dbReference type="EMBL" id="KQ965740">
    <property type="protein sequence ID" value="KXS19010.1"/>
    <property type="molecule type" value="Genomic_DNA"/>
</dbReference>
<evidence type="ECO:0000256" key="2">
    <source>
        <dbReference type="ARBA" id="ARBA00010142"/>
    </source>
</evidence>
<dbReference type="Proteomes" id="UP000070544">
    <property type="component" value="Unassembled WGS sequence"/>
</dbReference>
<keyword evidence="5" id="KW-0547">Nucleotide-binding</keyword>
<dbReference type="SMART" id="SM00174">
    <property type="entry name" value="RHO"/>
    <property type="match status" value="1"/>
</dbReference>
<sequence length="203" mass="22576">MASLRKKLVVVGDGACGKTSLLMRFHEGRFPDHYIPTVFENRVTDLLVDSRRVELALWDTAGQEQFDHLRSLSYPGADIVLICFAIDSPVSLDNVVEKWMEEVRHFCPKTPIFLIGLKKDVRTDPRVLENMKRTHERPVATAEGEAVARRIGADRYLECSARTGEGVTDVFETATRYSLRSSPTAPPGTSAPVNENGGCCIIL</sequence>
<dbReference type="GO" id="GO:0005525">
    <property type="term" value="F:GTP binding"/>
    <property type="evidence" value="ECO:0007669"/>
    <property type="project" value="UniProtKB-KW"/>
</dbReference>
<dbReference type="Pfam" id="PF00071">
    <property type="entry name" value="Ras"/>
    <property type="match status" value="1"/>
</dbReference>
<dbReference type="InterPro" id="IPR027417">
    <property type="entry name" value="P-loop_NTPase"/>
</dbReference>
<keyword evidence="4" id="KW-0488">Methylation</keyword>
<dbReference type="InterPro" id="IPR003578">
    <property type="entry name" value="Small_GTPase_Rho"/>
</dbReference>
<comment type="subcellular location">
    <subcellularLocation>
        <location evidence="1">Cell membrane</location>
        <topology evidence="1">Lipid-anchor</topology>
        <orientation evidence="1">Cytoplasmic side</orientation>
    </subcellularLocation>
</comment>
<comment type="similarity">
    <text evidence="2">Belongs to the small GTPase superfamily. Rho family.</text>
</comment>
<dbReference type="AlphaFoldDB" id="A0A139AQI2"/>
<evidence type="ECO:0000256" key="3">
    <source>
        <dbReference type="ARBA" id="ARBA00022475"/>
    </source>
</evidence>
<evidence type="ECO:0000313" key="11">
    <source>
        <dbReference type="Proteomes" id="UP000070544"/>
    </source>
</evidence>
<evidence type="ECO:0000256" key="1">
    <source>
        <dbReference type="ARBA" id="ARBA00004342"/>
    </source>
</evidence>
<dbReference type="PRINTS" id="PR00449">
    <property type="entry name" value="RASTRNSFRMNG"/>
</dbReference>
<keyword evidence="7" id="KW-0472">Membrane</keyword>
<dbReference type="NCBIfam" id="TIGR00231">
    <property type="entry name" value="small_GTP"/>
    <property type="match status" value="1"/>
</dbReference>
<dbReference type="PROSITE" id="PS51421">
    <property type="entry name" value="RAS"/>
    <property type="match status" value="1"/>
</dbReference>
<dbReference type="SMART" id="SM00175">
    <property type="entry name" value="RAB"/>
    <property type="match status" value="1"/>
</dbReference>
<dbReference type="STRING" id="1344416.A0A139AQI2"/>
<dbReference type="GO" id="GO:0005886">
    <property type="term" value="C:plasma membrane"/>
    <property type="evidence" value="ECO:0007669"/>
    <property type="project" value="UniProtKB-SubCell"/>
</dbReference>
<keyword evidence="6" id="KW-0342">GTP-binding</keyword>
<evidence type="ECO:0000256" key="9">
    <source>
        <dbReference type="ARBA" id="ARBA00023289"/>
    </source>
</evidence>
<dbReference type="GO" id="GO:0007264">
    <property type="term" value="P:small GTPase-mediated signal transduction"/>
    <property type="evidence" value="ECO:0007669"/>
    <property type="project" value="InterPro"/>
</dbReference>
<name>A0A139AQI2_GONPJ</name>
<dbReference type="SUPFAM" id="SSF52540">
    <property type="entry name" value="P-loop containing nucleoside triphosphate hydrolases"/>
    <property type="match status" value="1"/>
</dbReference>
<keyword evidence="3" id="KW-1003">Cell membrane</keyword>
<dbReference type="InterPro" id="IPR005225">
    <property type="entry name" value="Small_GTP-bd"/>
</dbReference>
<dbReference type="SMART" id="SM00176">
    <property type="entry name" value="RAN"/>
    <property type="match status" value="1"/>
</dbReference>
<dbReference type="PANTHER" id="PTHR24072">
    <property type="entry name" value="RHO FAMILY GTPASE"/>
    <property type="match status" value="1"/>
</dbReference>
<keyword evidence="9" id="KW-0636">Prenylation</keyword>
<protein>
    <submittedName>
        <fullName evidence="10">Ras-like GTP-binding protein Rho1</fullName>
    </submittedName>
</protein>
<dbReference type="CDD" id="cd00157">
    <property type="entry name" value="Rho"/>
    <property type="match status" value="1"/>
</dbReference>
<evidence type="ECO:0000256" key="4">
    <source>
        <dbReference type="ARBA" id="ARBA00022481"/>
    </source>
</evidence>
<dbReference type="OrthoDB" id="8830751at2759"/>
<evidence type="ECO:0000256" key="5">
    <source>
        <dbReference type="ARBA" id="ARBA00022741"/>
    </source>
</evidence>
<dbReference type="OMA" id="WIKEIDH"/>
<dbReference type="InterPro" id="IPR001806">
    <property type="entry name" value="Small_GTPase"/>
</dbReference>
<gene>
    <name evidence="10" type="ORF">M427DRAFT_53465</name>
</gene>
<dbReference type="Gene3D" id="3.40.50.300">
    <property type="entry name" value="P-loop containing nucleotide triphosphate hydrolases"/>
    <property type="match status" value="1"/>
</dbReference>